<dbReference type="InterPro" id="IPR007837">
    <property type="entry name" value="DinB"/>
</dbReference>
<keyword evidence="2 3" id="KW-0479">Metal-binding</keyword>
<accession>A0A2S5T9S6</accession>
<dbReference type="Gene3D" id="1.20.120.450">
    <property type="entry name" value="dinb family like domain"/>
    <property type="match status" value="1"/>
</dbReference>
<comment type="caution">
    <text evidence="4">The sequence shown here is derived from an EMBL/GenBank/DDBJ whole genome shotgun (WGS) entry which is preliminary data.</text>
</comment>
<reference evidence="4 6" key="1">
    <citation type="submission" date="2018-02" db="EMBL/GenBank/DDBJ databases">
        <title>Reclassifiation of [Polyangium] brachysporum DSM 7029 as Guopingzhaonella breviflexa gen. nov., sp. nov., a member of the family Comamonadaceae.</title>
        <authorList>
            <person name="Tang B."/>
        </authorList>
    </citation>
    <scope>NUCLEOTIDE SEQUENCE [LARGE SCALE GENOMIC DNA]</scope>
    <source>
        <strain evidence="4 6">DSM 15344</strain>
    </source>
</reference>
<evidence type="ECO:0000313" key="7">
    <source>
        <dbReference type="Proteomes" id="UP000294772"/>
    </source>
</evidence>
<comment type="similarity">
    <text evidence="1">Belongs to the DinB family.</text>
</comment>
<dbReference type="Proteomes" id="UP000239406">
    <property type="component" value="Unassembled WGS sequence"/>
</dbReference>
<gene>
    <name evidence="4" type="ORF">C1702_01060</name>
    <name evidence="5" type="ORF">EV676_102226</name>
</gene>
<dbReference type="Pfam" id="PF05163">
    <property type="entry name" value="DinB"/>
    <property type="match status" value="1"/>
</dbReference>
<dbReference type="EMBL" id="SLXF01000002">
    <property type="protein sequence ID" value="TCP08718.1"/>
    <property type="molecule type" value="Genomic_DNA"/>
</dbReference>
<dbReference type="EMBL" id="PSNY01000001">
    <property type="protein sequence ID" value="PPE71617.1"/>
    <property type="molecule type" value="Genomic_DNA"/>
</dbReference>
<dbReference type="PANTHER" id="PTHR37302">
    <property type="entry name" value="SLR1116 PROTEIN"/>
    <property type="match status" value="1"/>
</dbReference>
<dbReference type="AlphaFoldDB" id="A0A2S5T9S6"/>
<dbReference type="OrthoDB" id="9807509at2"/>
<dbReference type="PANTHER" id="PTHR37302:SF1">
    <property type="entry name" value="PROTEIN DINB"/>
    <property type="match status" value="1"/>
</dbReference>
<sequence>MPETSAPATLVDHYAWMARYNQWMNRRLYDAAARLDDAERKRDRGAFFGSIHGTLNHLCVADKIWLRRFADSGMDFPMLTEEVLALPAFTGLDMVLFADFEAMRRHREVMDRAIVAFAQALTPAQASGTFRYANTRGVERSHPFWQALSHFFNHQTHHRGQVTTLLVQAGIDPGVTDLIVLADGAQG</sequence>
<evidence type="ECO:0000256" key="2">
    <source>
        <dbReference type="ARBA" id="ARBA00022723"/>
    </source>
</evidence>
<evidence type="ECO:0000313" key="6">
    <source>
        <dbReference type="Proteomes" id="UP000239406"/>
    </source>
</evidence>
<evidence type="ECO:0000313" key="5">
    <source>
        <dbReference type="EMBL" id="TCP08718.1"/>
    </source>
</evidence>
<dbReference type="GO" id="GO:0046872">
    <property type="term" value="F:metal ion binding"/>
    <property type="evidence" value="ECO:0007669"/>
    <property type="project" value="UniProtKB-KW"/>
</dbReference>
<name>A0A2S5T9S6_9BURK</name>
<dbReference type="Proteomes" id="UP000294772">
    <property type="component" value="Unassembled WGS sequence"/>
</dbReference>
<dbReference type="SUPFAM" id="SSF109854">
    <property type="entry name" value="DinB/YfiT-like putative metalloenzymes"/>
    <property type="match status" value="1"/>
</dbReference>
<evidence type="ECO:0000313" key="4">
    <source>
        <dbReference type="EMBL" id="PPE71617.1"/>
    </source>
</evidence>
<organism evidence="4 6">
    <name type="scientific">Caldimonas thermodepolymerans</name>
    <dbReference type="NCBI Taxonomy" id="215580"/>
    <lineage>
        <taxon>Bacteria</taxon>
        <taxon>Pseudomonadati</taxon>
        <taxon>Pseudomonadota</taxon>
        <taxon>Betaproteobacteria</taxon>
        <taxon>Burkholderiales</taxon>
        <taxon>Sphaerotilaceae</taxon>
        <taxon>Caldimonas</taxon>
    </lineage>
</organism>
<keyword evidence="6" id="KW-1185">Reference proteome</keyword>
<reference evidence="5 7" key="2">
    <citation type="submission" date="2019-03" db="EMBL/GenBank/DDBJ databases">
        <title>Genomic Encyclopedia of Type Strains, Phase IV (KMG-IV): sequencing the most valuable type-strain genomes for metagenomic binning, comparative biology and taxonomic classification.</title>
        <authorList>
            <person name="Goeker M."/>
        </authorList>
    </citation>
    <scope>NUCLEOTIDE SEQUENCE [LARGE SCALE GENOMIC DNA]</scope>
    <source>
        <strain evidence="5 7">DSM 15264</strain>
    </source>
</reference>
<evidence type="ECO:0000256" key="1">
    <source>
        <dbReference type="ARBA" id="ARBA00008635"/>
    </source>
</evidence>
<protein>
    <submittedName>
        <fullName evidence="4">Damage-inducible protein DinB</fullName>
    </submittedName>
</protein>
<dbReference type="RefSeq" id="WP_104355809.1">
    <property type="nucleotide sequence ID" value="NZ_CALFFA010000024.1"/>
</dbReference>
<feature type="binding site" evidence="3">
    <location>
        <position position="57"/>
    </location>
    <ligand>
        <name>a divalent metal cation</name>
        <dbReference type="ChEBI" id="CHEBI:60240"/>
    </ligand>
</feature>
<proteinExistence type="inferred from homology"/>
<evidence type="ECO:0000256" key="3">
    <source>
        <dbReference type="PIRSR" id="PIRSR607837-1"/>
    </source>
</evidence>
<feature type="binding site" evidence="3">
    <location>
        <position position="158"/>
    </location>
    <ligand>
        <name>a divalent metal cation</name>
        <dbReference type="ChEBI" id="CHEBI:60240"/>
    </ligand>
</feature>
<dbReference type="InterPro" id="IPR034660">
    <property type="entry name" value="DinB/YfiT-like"/>
</dbReference>
<feature type="binding site" evidence="3">
    <location>
        <position position="154"/>
    </location>
    <ligand>
        <name>a divalent metal cation</name>
        <dbReference type="ChEBI" id="CHEBI:60240"/>
    </ligand>
</feature>